<dbReference type="PANTHER" id="PTHR24104">
    <property type="entry name" value="E3 UBIQUITIN-PROTEIN LIGASE NHLRC1-RELATED"/>
    <property type="match status" value="1"/>
</dbReference>
<dbReference type="InterPro" id="IPR001258">
    <property type="entry name" value="NHL_repeat"/>
</dbReference>
<protein>
    <recommendedName>
        <fullName evidence="4">NHL repeat protein</fullName>
    </recommendedName>
</protein>
<dbReference type="AlphaFoldDB" id="A0A832DLJ5"/>
<evidence type="ECO:0000256" key="1">
    <source>
        <dbReference type="ARBA" id="ARBA00022737"/>
    </source>
</evidence>
<evidence type="ECO:0000256" key="2">
    <source>
        <dbReference type="PROSITE-ProRule" id="PRU00504"/>
    </source>
</evidence>
<dbReference type="Gene3D" id="2.120.10.30">
    <property type="entry name" value="TolB, C-terminal domain"/>
    <property type="match status" value="1"/>
</dbReference>
<gene>
    <name evidence="3" type="ORF">ENS56_02865</name>
</gene>
<feature type="repeat" description="NHL" evidence="2">
    <location>
        <begin position="283"/>
        <end position="313"/>
    </location>
</feature>
<evidence type="ECO:0000313" key="3">
    <source>
        <dbReference type="EMBL" id="HGT46956.1"/>
    </source>
</evidence>
<reference evidence="3" key="1">
    <citation type="journal article" date="2020" name="mSystems">
        <title>Genome- and Community-Level Interaction Insights into Carbon Utilization and Element Cycling Functions of Hydrothermarchaeota in Hydrothermal Sediment.</title>
        <authorList>
            <person name="Zhou Z."/>
            <person name="Liu Y."/>
            <person name="Xu W."/>
            <person name="Pan J."/>
            <person name="Luo Z.H."/>
            <person name="Li M."/>
        </authorList>
    </citation>
    <scope>NUCLEOTIDE SEQUENCE [LARGE SCALE GENOMIC DNA]</scope>
    <source>
        <strain evidence="3">SpSt-500</strain>
    </source>
</reference>
<proteinExistence type="predicted"/>
<dbReference type="PANTHER" id="PTHR24104:SF25">
    <property type="entry name" value="PROTEIN LIN-41"/>
    <property type="match status" value="1"/>
</dbReference>
<name>A0A832DLJ5_9BACT</name>
<organism evidence="3">
    <name type="scientific">Ignavibacterium album</name>
    <dbReference type="NCBI Taxonomy" id="591197"/>
    <lineage>
        <taxon>Bacteria</taxon>
        <taxon>Pseudomonadati</taxon>
        <taxon>Ignavibacteriota</taxon>
        <taxon>Ignavibacteria</taxon>
        <taxon>Ignavibacteriales</taxon>
        <taxon>Ignavibacteriaceae</taxon>
        <taxon>Ignavibacterium</taxon>
    </lineage>
</organism>
<dbReference type="InterPro" id="IPR011042">
    <property type="entry name" value="6-blade_b-propeller_TolB-like"/>
</dbReference>
<dbReference type="InterPro" id="IPR050952">
    <property type="entry name" value="TRIM-NHL_E3_ligases"/>
</dbReference>
<dbReference type="EMBL" id="DSVI01000004">
    <property type="protein sequence ID" value="HGT46956.1"/>
    <property type="molecule type" value="Genomic_DNA"/>
</dbReference>
<dbReference type="Gene3D" id="2.40.10.500">
    <property type="match status" value="1"/>
</dbReference>
<dbReference type="PROSITE" id="PS51125">
    <property type="entry name" value="NHL"/>
    <property type="match status" value="1"/>
</dbReference>
<dbReference type="Pfam" id="PF01436">
    <property type="entry name" value="NHL"/>
    <property type="match status" value="1"/>
</dbReference>
<dbReference type="SUPFAM" id="SSF101898">
    <property type="entry name" value="NHL repeat"/>
    <property type="match status" value="1"/>
</dbReference>
<dbReference type="GO" id="GO:0008270">
    <property type="term" value="F:zinc ion binding"/>
    <property type="evidence" value="ECO:0007669"/>
    <property type="project" value="UniProtKB-KW"/>
</dbReference>
<keyword evidence="1" id="KW-0677">Repeat</keyword>
<comment type="caution">
    <text evidence="3">The sequence shown here is derived from an EMBL/GenBank/DDBJ whole genome shotgun (WGS) entry which is preliminary data.</text>
</comment>
<evidence type="ECO:0008006" key="4">
    <source>
        <dbReference type="Google" id="ProtNLM"/>
    </source>
</evidence>
<dbReference type="PROSITE" id="PS51257">
    <property type="entry name" value="PROKAR_LIPOPROTEIN"/>
    <property type="match status" value="1"/>
</dbReference>
<accession>A0A832DLJ5</accession>
<sequence>MKKLLVNILFFITTILSAVFFLSCEDKFELPTTTGLGNITGDTVYVQLNPAWEGFNNPQDIYIGNEPFIYVADTDNDRIVMMNLAGTVLGTRVIKKPVAIAQDYQLNLIVCSEFDTLGNTFGAVYKINLVAANHNIAEAPITRLLPRPNVPSDLKTGIRYTGVAVFFDNSFYVARTGPNNSSIFDPDNSILIFQKKLLSDGSKTDTLIGRLPSIEPVGTGLLTAFNISSLASFKRRNTDFIMTLTGNTTFKTQWLYYNFASETPGYESKLSPGTNQMMSANKFSRPEGVTVDNSGNIYVADAGRDSIYKFNSFGDELQSFGGPQLFKQPYAVAHFDKTLYVVDKGNNRILRFILSTDLR</sequence>